<evidence type="ECO:0000256" key="2">
    <source>
        <dbReference type="ARBA" id="ARBA00005675"/>
    </source>
</evidence>
<keyword evidence="13" id="KW-0406">Ion transport</keyword>
<evidence type="ECO:0000256" key="6">
    <source>
        <dbReference type="ARBA" id="ARBA00022723"/>
    </source>
</evidence>
<keyword evidence="11 16" id="KW-1133">Transmembrane helix</keyword>
<sequence>MAAVEVLYVQQGLGEAPEVAADTALSGSPAPASIEAGLHRTEAAQDLGLTAAEATARLQQDGRNELPQERQRSPFRIVLEAVREPMLQLLLGAGVLYLFVGDLAEALILLAFAVLNVVLVVVQESRTERALAALKDLTSPSAFVIRDGTRQRIPGGDVVDGDIVALVEGDRVPADARLLEVTNLDADESLLTGESVPVRKALGESDTGDARPGGDGSANVWSGSLIVRGTGLARVFATGARTEIGRIGKSLGAVESTATPLQIQTRKLVKIFAVIGIGSSVALALVYGLLHGEWVKGILAGITLAMATLPEEFPLVLTVFLVLGAWRMSQNKVLTRRSAAIEALGAVTVLCTDKTGTLTLNRMTVAALMSDGERWAVAPEIGSELPERFHSLVEYSILASRPDPFDPMERAFSDLGERFLKQTDHIHSDWTLAHGYPLQPPLLAMSQVWQAKNGAGFVVATKGAPESVADLCHLPAERIEAVRRDVATLAAQGLRVLAVAQAACATDTWPQTQHDFDFRFLGLVGLADPLRPEVPAAVEACTSGGIRVVMITGDHPATALAIARQAGIVGDEALTGTEMAGLDEAQFQARLAHTNVFARIMPEQKLRLVQAFATSGEVVAMTGDGVNDAPSLKAAHIGVAMGGRGTDVAREAASLVLLDDNFASLVTAVRLGRRIADNLRKAIGYILAVHVPIAGMSLLPVLFGWPMVLGPIHVVFLELVIDPVSSIVFEAEPEEEGIMARPPRKPDAPLFDTALMLHGLLQGAVVMVAALGIFQLGIGDAHGEEVARCMAFVTLVIGNLGLVLTNRSMKASAFRVLTRPNRALICVVITTIAALVLSVSVPWLRGLFGFASLGLPRLAEAAGAALVCIVVNDVIGIIWRHLAARRVAPQSVKPRGMPL</sequence>
<dbReference type="Pfam" id="PF00702">
    <property type="entry name" value="Hydrolase"/>
    <property type="match status" value="1"/>
</dbReference>
<evidence type="ECO:0000256" key="3">
    <source>
        <dbReference type="ARBA" id="ARBA00012517"/>
    </source>
</evidence>
<feature type="domain" description="Cation-transporting P-type ATPase N-terminal" evidence="17">
    <location>
        <begin position="34"/>
        <end position="102"/>
    </location>
</feature>
<dbReference type="InterPro" id="IPR023298">
    <property type="entry name" value="ATPase_P-typ_TM_dom_sf"/>
</dbReference>
<evidence type="ECO:0000256" key="16">
    <source>
        <dbReference type="SAM" id="Phobius"/>
    </source>
</evidence>
<evidence type="ECO:0000313" key="18">
    <source>
        <dbReference type="EMBL" id="PKU24381.1"/>
    </source>
</evidence>
<dbReference type="Gene3D" id="3.40.50.1000">
    <property type="entry name" value="HAD superfamily/HAD-like"/>
    <property type="match status" value="2"/>
</dbReference>
<dbReference type="GO" id="GO:0046872">
    <property type="term" value="F:metal ion binding"/>
    <property type="evidence" value="ECO:0007669"/>
    <property type="project" value="UniProtKB-KW"/>
</dbReference>
<feature type="transmembrane region" description="Helical" evidence="16">
    <location>
        <begin position="682"/>
        <end position="703"/>
    </location>
</feature>
<dbReference type="GO" id="GO:0006883">
    <property type="term" value="P:intracellular sodium ion homeostasis"/>
    <property type="evidence" value="ECO:0007669"/>
    <property type="project" value="TreeGrafter"/>
</dbReference>
<dbReference type="InterPro" id="IPR059000">
    <property type="entry name" value="ATPase_P-type_domA"/>
</dbReference>
<evidence type="ECO:0000256" key="13">
    <source>
        <dbReference type="ARBA" id="ARBA00023065"/>
    </source>
</evidence>
<evidence type="ECO:0000256" key="10">
    <source>
        <dbReference type="ARBA" id="ARBA00022967"/>
    </source>
</evidence>
<dbReference type="Pfam" id="PF00689">
    <property type="entry name" value="Cation_ATPase_C"/>
    <property type="match status" value="1"/>
</dbReference>
<dbReference type="GO" id="GO:0030007">
    <property type="term" value="P:intracellular potassium ion homeostasis"/>
    <property type="evidence" value="ECO:0007669"/>
    <property type="project" value="TreeGrafter"/>
</dbReference>
<keyword evidence="14 16" id="KW-0472">Membrane</keyword>
<keyword evidence="6" id="KW-0479">Metal-binding</keyword>
<dbReference type="PRINTS" id="PR00120">
    <property type="entry name" value="HATPASE"/>
</dbReference>
<feature type="transmembrane region" description="Helical" evidence="16">
    <location>
        <begin position="271"/>
        <end position="290"/>
    </location>
</feature>
<dbReference type="SUPFAM" id="SSF56784">
    <property type="entry name" value="HAD-like"/>
    <property type="match status" value="1"/>
</dbReference>
<dbReference type="GO" id="GO:0140581">
    <property type="term" value="F:P-type monovalent copper transporter activity"/>
    <property type="evidence" value="ECO:0007669"/>
    <property type="project" value="UniProtKB-EC"/>
</dbReference>
<dbReference type="InterPro" id="IPR004014">
    <property type="entry name" value="ATPase_P-typ_cation-transptr_N"/>
</dbReference>
<keyword evidence="7" id="KW-0547">Nucleotide-binding</keyword>
<dbReference type="Pfam" id="PF00690">
    <property type="entry name" value="Cation_ATPase_N"/>
    <property type="match status" value="1"/>
</dbReference>
<dbReference type="GO" id="GO:0005524">
    <property type="term" value="F:ATP binding"/>
    <property type="evidence" value="ECO:0007669"/>
    <property type="project" value="UniProtKB-KW"/>
</dbReference>
<dbReference type="SUPFAM" id="SSF81665">
    <property type="entry name" value="Calcium ATPase, transmembrane domain M"/>
    <property type="match status" value="1"/>
</dbReference>
<dbReference type="Gene3D" id="2.70.150.10">
    <property type="entry name" value="Calcium-transporting ATPase, cytoplasmic transduction domain A"/>
    <property type="match status" value="1"/>
</dbReference>
<dbReference type="SMART" id="SM00831">
    <property type="entry name" value="Cation_ATPase_N"/>
    <property type="match status" value="1"/>
</dbReference>
<dbReference type="SFLD" id="SFLDF00027">
    <property type="entry name" value="p-type_atpase"/>
    <property type="match status" value="1"/>
</dbReference>
<organism evidence="18 19">
    <name type="scientific">Telmatospirillum siberiense</name>
    <dbReference type="NCBI Taxonomy" id="382514"/>
    <lineage>
        <taxon>Bacteria</taxon>
        <taxon>Pseudomonadati</taxon>
        <taxon>Pseudomonadota</taxon>
        <taxon>Alphaproteobacteria</taxon>
        <taxon>Rhodospirillales</taxon>
        <taxon>Rhodospirillaceae</taxon>
        <taxon>Telmatospirillum</taxon>
    </lineage>
</organism>
<dbReference type="Proteomes" id="UP000233293">
    <property type="component" value="Unassembled WGS sequence"/>
</dbReference>
<gene>
    <name evidence="18" type="ORF">CWS72_11740</name>
</gene>
<dbReference type="InterPro" id="IPR023214">
    <property type="entry name" value="HAD_sf"/>
</dbReference>
<dbReference type="InterPro" id="IPR006068">
    <property type="entry name" value="ATPase_P-typ_cation-transptr_C"/>
</dbReference>
<keyword evidence="10" id="KW-1278">Translocase</keyword>
<dbReference type="PRINTS" id="PR00119">
    <property type="entry name" value="CATATPASE"/>
</dbReference>
<feature type="transmembrane region" description="Helical" evidence="16">
    <location>
        <begin position="864"/>
        <end position="883"/>
    </location>
</feature>
<keyword evidence="5 16" id="KW-0812">Transmembrane</keyword>
<evidence type="ECO:0000256" key="5">
    <source>
        <dbReference type="ARBA" id="ARBA00022692"/>
    </source>
</evidence>
<evidence type="ECO:0000256" key="8">
    <source>
        <dbReference type="ARBA" id="ARBA00022796"/>
    </source>
</evidence>
<feature type="transmembrane region" description="Helical" evidence="16">
    <location>
        <begin position="106"/>
        <end position="122"/>
    </location>
</feature>
<keyword evidence="19" id="KW-1185">Reference proteome</keyword>
<dbReference type="SFLD" id="SFLDG00002">
    <property type="entry name" value="C1.7:_P-type_atpase_like"/>
    <property type="match status" value="1"/>
</dbReference>
<dbReference type="PANTHER" id="PTHR43294:SF20">
    <property type="entry name" value="P-TYPE ATPASE"/>
    <property type="match status" value="1"/>
</dbReference>
<feature type="transmembrane region" description="Helical" evidence="16">
    <location>
        <begin position="302"/>
        <end position="326"/>
    </location>
</feature>
<dbReference type="SUPFAM" id="SSF81653">
    <property type="entry name" value="Calcium ATPase, transduction domain A"/>
    <property type="match status" value="1"/>
</dbReference>
<dbReference type="InterPro" id="IPR023299">
    <property type="entry name" value="ATPase_P-typ_cyto_dom_N"/>
</dbReference>
<dbReference type="GO" id="GO:0016887">
    <property type="term" value="F:ATP hydrolysis activity"/>
    <property type="evidence" value="ECO:0007669"/>
    <property type="project" value="InterPro"/>
</dbReference>
<dbReference type="GO" id="GO:0005391">
    <property type="term" value="F:P-type sodium:potassium-exchanging transporter activity"/>
    <property type="evidence" value="ECO:0007669"/>
    <property type="project" value="TreeGrafter"/>
</dbReference>
<dbReference type="Gene3D" id="1.20.1110.10">
    <property type="entry name" value="Calcium-transporting ATPase, transmembrane domain"/>
    <property type="match status" value="2"/>
</dbReference>
<evidence type="ECO:0000256" key="4">
    <source>
        <dbReference type="ARBA" id="ARBA00022448"/>
    </source>
</evidence>
<comment type="subcellular location">
    <subcellularLocation>
        <location evidence="1">Endomembrane system</location>
        <topology evidence="1">Multi-pass membrane protein</topology>
    </subcellularLocation>
</comment>
<dbReference type="GO" id="GO:0005886">
    <property type="term" value="C:plasma membrane"/>
    <property type="evidence" value="ECO:0007669"/>
    <property type="project" value="TreeGrafter"/>
</dbReference>
<dbReference type="GO" id="GO:0012505">
    <property type="term" value="C:endomembrane system"/>
    <property type="evidence" value="ECO:0007669"/>
    <property type="project" value="UniProtKB-SubCell"/>
</dbReference>
<dbReference type="Pfam" id="PF00122">
    <property type="entry name" value="E1-E2_ATPase"/>
    <property type="match status" value="1"/>
</dbReference>
<feature type="transmembrane region" description="Helical" evidence="16">
    <location>
        <begin position="709"/>
        <end position="729"/>
    </location>
</feature>
<dbReference type="GO" id="GO:1902600">
    <property type="term" value="P:proton transmembrane transport"/>
    <property type="evidence" value="ECO:0007669"/>
    <property type="project" value="TreeGrafter"/>
</dbReference>
<dbReference type="Gene3D" id="3.40.1110.10">
    <property type="entry name" value="Calcium-transporting ATPase, cytoplasmic domain N"/>
    <property type="match status" value="2"/>
</dbReference>
<dbReference type="SFLD" id="SFLDS00003">
    <property type="entry name" value="Haloacid_Dehalogenase"/>
    <property type="match status" value="1"/>
</dbReference>
<accession>A0A2N3PVG1</accession>
<evidence type="ECO:0000256" key="12">
    <source>
        <dbReference type="ARBA" id="ARBA00023008"/>
    </source>
</evidence>
<feature type="transmembrane region" description="Helical" evidence="16">
    <location>
        <begin position="824"/>
        <end position="844"/>
    </location>
</feature>
<dbReference type="InterPro" id="IPR036412">
    <property type="entry name" value="HAD-like_sf"/>
</dbReference>
<keyword evidence="4" id="KW-0813">Transport</keyword>
<evidence type="ECO:0000256" key="7">
    <source>
        <dbReference type="ARBA" id="ARBA00022741"/>
    </source>
</evidence>
<dbReference type="PROSITE" id="PS00154">
    <property type="entry name" value="ATPASE_E1_E2"/>
    <property type="match status" value="1"/>
</dbReference>
<evidence type="ECO:0000256" key="14">
    <source>
        <dbReference type="ARBA" id="ARBA00023136"/>
    </source>
</evidence>
<dbReference type="NCBIfam" id="TIGR01494">
    <property type="entry name" value="ATPase_P-type"/>
    <property type="match status" value="2"/>
</dbReference>
<name>A0A2N3PVG1_9PROT</name>
<evidence type="ECO:0000256" key="9">
    <source>
        <dbReference type="ARBA" id="ARBA00022840"/>
    </source>
</evidence>
<dbReference type="AlphaFoldDB" id="A0A2N3PVG1"/>
<dbReference type="InterPro" id="IPR008250">
    <property type="entry name" value="ATPase_P-typ_transduc_dom_A_sf"/>
</dbReference>
<dbReference type="InterPro" id="IPR018303">
    <property type="entry name" value="ATPase_P-typ_P_site"/>
</dbReference>
<dbReference type="InterPro" id="IPR050510">
    <property type="entry name" value="Cation_transp_ATPase_P-type"/>
</dbReference>
<evidence type="ECO:0000259" key="17">
    <source>
        <dbReference type="SMART" id="SM00831"/>
    </source>
</evidence>
<feature type="transmembrane region" description="Helical" evidence="16">
    <location>
        <begin position="750"/>
        <end position="774"/>
    </location>
</feature>
<comment type="catalytic activity">
    <reaction evidence="15">
        <text>Cu(+)(in) + ATP + H2O = Cu(+)(out) + ADP + phosphate + H(+)</text>
        <dbReference type="Rhea" id="RHEA:25792"/>
        <dbReference type="ChEBI" id="CHEBI:15377"/>
        <dbReference type="ChEBI" id="CHEBI:15378"/>
        <dbReference type="ChEBI" id="CHEBI:30616"/>
        <dbReference type="ChEBI" id="CHEBI:43474"/>
        <dbReference type="ChEBI" id="CHEBI:49552"/>
        <dbReference type="ChEBI" id="CHEBI:456216"/>
        <dbReference type="EC" id="7.2.2.8"/>
    </reaction>
</comment>
<dbReference type="EC" id="7.2.2.8" evidence="3"/>
<comment type="caution">
    <text evidence="18">The sequence shown here is derived from an EMBL/GenBank/DDBJ whole genome shotgun (WGS) entry which is preliminary data.</text>
</comment>
<dbReference type="SUPFAM" id="SSF81660">
    <property type="entry name" value="Metal cation-transporting ATPase, ATP-binding domain N"/>
    <property type="match status" value="1"/>
</dbReference>
<dbReference type="InterPro" id="IPR044492">
    <property type="entry name" value="P_typ_ATPase_HD_dom"/>
</dbReference>
<dbReference type="PANTHER" id="PTHR43294">
    <property type="entry name" value="SODIUM/POTASSIUM-TRANSPORTING ATPASE SUBUNIT ALPHA"/>
    <property type="match status" value="1"/>
</dbReference>
<dbReference type="InterPro" id="IPR001757">
    <property type="entry name" value="P_typ_ATPase"/>
</dbReference>
<keyword evidence="12" id="KW-0186">Copper</keyword>
<evidence type="ECO:0000256" key="15">
    <source>
        <dbReference type="ARBA" id="ARBA00049289"/>
    </source>
</evidence>
<keyword evidence="9" id="KW-0067">ATP-binding</keyword>
<evidence type="ECO:0000256" key="1">
    <source>
        <dbReference type="ARBA" id="ARBA00004127"/>
    </source>
</evidence>
<dbReference type="GO" id="GO:1990573">
    <property type="term" value="P:potassium ion import across plasma membrane"/>
    <property type="evidence" value="ECO:0007669"/>
    <property type="project" value="TreeGrafter"/>
</dbReference>
<comment type="similarity">
    <text evidence="2">Belongs to the cation transport ATPase (P-type) (TC 3.A.3) family. Type IIA subfamily.</text>
</comment>
<dbReference type="EMBL" id="PIUM01000012">
    <property type="protein sequence ID" value="PKU24381.1"/>
    <property type="molecule type" value="Genomic_DNA"/>
</dbReference>
<keyword evidence="8" id="KW-0187">Copper transport</keyword>
<protein>
    <recommendedName>
        <fullName evidence="3">P-type Cu(+) transporter</fullName>
        <ecNumber evidence="3">7.2.2.8</ecNumber>
    </recommendedName>
</protein>
<feature type="transmembrane region" description="Helical" evidence="16">
    <location>
        <begin position="786"/>
        <end position="804"/>
    </location>
</feature>
<proteinExistence type="inferred from homology"/>
<evidence type="ECO:0000256" key="11">
    <source>
        <dbReference type="ARBA" id="ARBA00022989"/>
    </source>
</evidence>
<dbReference type="FunFam" id="3.40.50.1000:FF:000144">
    <property type="entry name" value="copper-transporting ATPase 1 isoform X2"/>
    <property type="match status" value="1"/>
</dbReference>
<dbReference type="GO" id="GO:0036376">
    <property type="term" value="P:sodium ion export across plasma membrane"/>
    <property type="evidence" value="ECO:0007669"/>
    <property type="project" value="TreeGrafter"/>
</dbReference>
<reference evidence="19" key="1">
    <citation type="submission" date="2017-12" db="EMBL/GenBank/DDBJ databases">
        <title>Draft genome sequence of Telmatospirillum siberiense 26-4b1T, an acidotolerant peatland alphaproteobacterium potentially involved in sulfur cycling.</title>
        <authorList>
            <person name="Hausmann B."/>
            <person name="Pjevac P."/>
            <person name="Schreck K."/>
            <person name="Herbold C.W."/>
            <person name="Daims H."/>
            <person name="Wagner M."/>
            <person name="Pester M."/>
            <person name="Loy A."/>
        </authorList>
    </citation>
    <scope>NUCLEOTIDE SEQUENCE [LARGE SCALE GENOMIC DNA]</scope>
    <source>
        <strain evidence="19">26-4b1</strain>
    </source>
</reference>
<evidence type="ECO:0000313" key="19">
    <source>
        <dbReference type="Proteomes" id="UP000233293"/>
    </source>
</evidence>